<evidence type="ECO:0000256" key="5">
    <source>
        <dbReference type="ARBA" id="ARBA00023012"/>
    </source>
</evidence>
<dbReference type="GO" id="GO:0003700">
    <property type="term" value="F:DNA-binding transcription factor activity"/>
    <property type="evidence" value="ECO:0007669"/>
    <property type="project" value="InterPro"/>
</dbReference>
<evidence type="ECO:0000313" key="14">
    <source>
        <dbReference type="Proteomes" id="UP000000370"/>
    </source>
</evidence>
<dbReference type="KEGG" id="cpy:Cphy_0496"/>
<dbReference type="InterPro" id="IPR001789">
    <property type="entry name" value="Sig_transdc_resp-reg_receiver"/>
</dbReference>
<evidence type="ECO:0000313" key="13">
    <source>
        <dbReference type="EMBL" id="ABX40883.1"/>
    </source>
</evidence>
<dbReference type="PRINTS" id="PR00032">
    <property type="entry name" value="HTHARAC"/>
</dbReference>
<comment type="subcellular location">
    <subcellularLocation>
        <location evidence="1">Cytoplasm</location>
    </subcellularLocation>
</comment>
<dbReference type="PROSITE" id="PS01124">
    <property type="entry name" value="HTH_ARAC_FAMILY_2"/>
    <property type="match status" value="1"/>
</dbReference>
<proteinExistence type="predicted"/>
<reference evidence="14" key="1">
    <citation type="submission" date="2007-11" db="EMBL/GenBank/DDBJ databases">
        <title>Complete genome sequence of Clostridium phytofermentans ISDg.</title>
        <authorList>
            <person name="Leschine S.B."/>
            <person name="Warnick T.A."/>
            <person name="Blanchard J.L."/>
            <person name="Schnell D.J."/>
            <person name="Petit E.L."/>
            <person name="LaTouf W.G."/>
            <person name="Copeland A."/>
            <person name="Lucas S."/>
            <person name="Lapidus A."/>
            <person name="Barry K."/>
            <person name="Glavina del Rio T."/>
            <person name="Dalin E."/>
            <person name="Tice H."/>
            <person name="Pitluck S."/>
            <person name="Kiss H."/>
            <person name="Brettin T."/>
            <person name="Bruce D."/>
            <person name="Detter J.C."/>
            <person name="Han C."/>
            <person name="Kuske C."/>
            <person name="Schmutz J."/>
            <person name="Larimer F."/>
            <person name="Land M."/>
            <person name="Hauser L."/>
            <person name="Kyrpides N."/>
            <person name="Kim E.A."/>
            <person name="Richardson P."/>
        </authorList>
    </citation>
    <scope>NUCLEOTIDE SEQUENCE [LARGE SCALE GENOMIC DNA]</scope>
    <source>
        <strain evidence="14">ATCC 700394 / DSM 18823 / ISDg</strain>
    </source>
</reference>
<dbReference type="InterPro" id="IPR009057">
    <property type="entry name" value="Homeodomain-like_sf"/>
</dbReference>
<evidence type="ECO:0000259" key="12">
    <source>
        <dbReference type="PROSITE" id="PS50110"/>
    </source>
</evidence>
<dbReference type="eggNOG" id="COG4753">
    <property type="taxonomic scope" value="Bacteria"/>
</dbReference>
<evidence type="ECO:0000256" key="3">
    <source>
        <dbReference type="ARBA" id="ARBA00022490"/>
    </source>
</evidence>
<dbReference type="PROSITE" id="PS00041">
    <property type="entry name" value="HTH_ARAC_FAMILY_1"/>
    <property type="match status" value="1"/>
</dbReference>
<evidence type="ECO:0000256" key="9">
    <source>
        <dbReference type="ARBA" id="ARBA00024867"/>
    </source>
</evidence>
<keyword evidence="7" id="KW-0238">DNA-binding</keyword>
<dbReference type="GO" id="GO:0000160">
    <property type="term" value="P:phosphorelay signal transduction system"/>
    <property type="evidence" value="ECO:0007669"/>
    <property type="project" value="UniProtKB-KW"/>
</dbReference>
<evidence type="ECO:0000256" key="4">
    <source>
        <dbReference type="ARBA" id="ARBA00022553"/>
    </source>
</evidence>
<name>A9KI49_LACP7</name>
<dbReference type="Gene3D" id="1.10.10.60">
    <property type="entry name" value="Homeodomain-like"/>
    <property type="match status" value="2"/>
</dbReference>
<dbReference type="AlphaFoldDB" id="A9KI49"/>
<evidence type="ECO:0000256" key="1">
    <source>
        <dbReference type="ARBA" id="ARBA00004496"/>
    </source>
</evidence>
<protein>
    <recommendedName>
        <fullName evidence="2">Stage 0 sporulation protein A homolog</fullName>
    </recommendedName>
</protein>
<sequence length="543" mass="63041">MYQIIIADDEEDVREILARNINQSGKEFQVIGTAENGVDALRLVKELNPSIVITDICMPVLGGLELIKSIQDFDPSIKTVVISGHDEFSYAKKAMALGVTEYLLKPFLPEELFEVLYKIKDNLDHQIALTKNITKMQNQIEKNLIYSQERFLKKVIEGSYQESEIILEGENVQIDLTAKVYCTGIFKVSVNTGHHAKELNGDRVIADFFSIIKEQYFDPEIKIYAISFEENQIVLIFCGACRNHLLFFKHIEQGIEKINESMERYYHTKVNGVLGNAYESIEKISISYQEALSAWKRVLDFKVNIVRYDEGKKRNDTEEIGIRQKPKELELSLLLHIQMNRREKALEALQEIFVSYASYGIEYMEFVNVSLVELVFRISESLAKAGGNLGVWEDDKVIHYLKRHFTYGSLMEAKSVLEDYIIRCCEEFSIINEKQSEKIVYNVKMLIENNLSNEEFNIEEASAQLFFSHNYVRQVFKQKTGESFNDYLFRRRMEVALELLKNPSQKIREIALSIGYSNQRYFASCFKKYYNCTPTEYREKLGI</sequence>
<accession>A9KI49</accession>
<keyword evidence="8" id="KW-0804">Transcription</keyword>
<evidence type="ECO:0000256" key="7">
    <source>
        <dbReference type="ARBA" id="ARBA00023125"/>
    </source>
</evidence>
<dbReference type="CDD" id="cd17536">
    <property type="entry name" value="REC_YesN-like"/>
    <property type="match status" value="1"/>
</dbReference>
<dbReference type="GO" id="GO:0005737">
    <property type="term" value="C:cytoplasm"/>
    <property type="evidence" value="ECO:0007669"/>
    <property type="project" value="UniProtKB-SubCell"/>
</dbReference>
<feature type="domain" description="Response regulatory" evidence="12">
    <location>
        <begin position="3"/>
        <end position="120"/>
    </location>
</feature>
<evidence type="ECO:0000256" key="8">
    <source>
        <dbReference type="ARBA" id="ARBA00023163"/>
    </source>
</evidence>
<dbReference type="HOGENOM" id="CLU_000445_5_0_9"/>
<evidence type="ECO:0000259" key="11">
    <source>
        <dbReference type="PROSITE" id="PS01124"/>
    </source>
</evidence>
<dbReference type="eggNOG" id="COG2207">
    <property type="taxonomic scope" value="Bacteria"/>
</dbReference>
<evidence type="ECO:0000256" key="6">
    <source>
        <dbReference type="ARBA" id="ARBA00023015"/>
    </source>
</evidence>
<evidence type="ECO:0000256" key="2">
    <source>
        <dbReference type="ARBA" id="ARBA00018672"/>
    </source>
</evidence>
<dbReference type="GO" id="GO:0043565">
    <property type="term" value="F:sequence-specific DNA binding"/>
    <property type="evidence" value="ECO:0007669"/>
    <property type="project" value="InterPro"/>
</dbReference>
<keyword evidence="3" id="KW-0963">Cytoplasm</keyword>
<dbReference type="Gene3D" id="3.40.50.2300">
    <property type="match status" value="1"/>
</dbReference>
<dbReference type="STRING" id="357809.Cphy_0496"/>
<feature type="domain" description="HTH araC/xylS-type" evidence="11">
    <location>
        <begin position="441"/>
        <end position="540"/>
    </location>
</feature>
<keyword evidence="14" id="KW-1185">Reference proteome</keyword>
<organism evidence="13 14">
    <name type="scientific">Lachnoclostridium phytofermentans (strain ATCC 700394 / DSM 18823 / ISDg)</name>
    <name type="common">Clostridium phytofermentans</name>
    <dbReference type="NCBI Taxonomy" id="357809"/>
    <lineage>
        <taxon>Bacteria</taxon>
        <taxon>Bacillati</taxon>
        <taxon>Bacillota</taxon>
        <taxon>Clostridia</taxon>
        <taxon>Lachnospirales</taxon>
        <taxon>Lachnospiraceae</taxon>
    </lineage>
</organism>
<dbReference type="SUPFAM" id="SSF52172">
    <property type="entry name" value="CheY-like"/>
    <property type="match status" value="1"/>
</dbReference>
<dbReference type="InterPro" id="IPR018060">
    <property type="entry name" value="HTH_AraC"/>
</dbReference>
<keyword evidence="6" id="KW-0805">Transcription regulation</keyword>
<dbReference type="PANTHER" id="PTHR42713">
    <property type="entry name" value="HISTIDINE KINASE-RELATED"/>
    <property type="match status" value="1"/>
</dbReference>
<dbReference type="RefSeq" id="WP_012198527.1">
    <property type="nucleotide sequence ID" value="NC_010001.1"/>
</dbReference>
<dbReference type="PROSITE" id="PS50110">
    <property type="entry name" value="RESPONSE_REGULATORY"/>
    <property type="match status" value="1"/>
</dbReference>
<dbReference type="PANTHER" id="PTHR42713:SF3">
    <property type="entry name" value="TRANSCRIPTIONAL REGULATORY PROTEIN HPTR"/>
    <property type="match status" value="1"/>
</dbReference>
<dbReference type="InterPro" id="IPR018062">
    <property type="entry name" value="HTH_AraC-typ_CS"/>
</dbReference>
<dbReference type="SMART" id="SM00448">
    <property type="entry name" value="REC"/>
    <property type="match status" value="1"/>
</dbReference>
<dbReference type="InterPro" id="IPR011006">
    <property type="entry name" value="CheY-like_superfamily"/>
</dbReference>
<feature type="modified residue" description="4-aspartylphosphate" evidence="10">
    <location>
        <position position="55"/>
    </location>
</feature>
<comment type="function">
    <text evidence="9">May play the central regulatory role in sporulation. It may be an element of the effector pathway responsible for the activation of sporulation genes in response to nutritional stress. Spo0A may act in concert with spo0H (a sigma factor) to control the expression of some genes that are critical to the sporulation process.</text>
</comment>
<dbReference type="Pfam" id="PF12833">
    <property type="entry name" value="HTH_18"/>
    <property type="match status" value="1"/>
</dbReference>
<gene>
    <name evidence="13" type="ordered locus">Cphy_0496</name>
</gene>
<keyword evidence="5" id="KW-0902">Two-component regulatory system</keyword>
<evidence type="ECO:0000256" key="10">
    <source>
        <dbReference type="PROSITE-ProRule" id="PRU00169"/>
    </source>
</evidence>
<dbReference type="SMART" id="SM00342">
    <property type="entry name" value="HTH_ARAC"/>
    <property type="match status" value="1"/>
</dbReference>
<dbReference type="SUPFAM" id="SSF46689">
    <property type="entry name" value="Homeodomain-like"/>
    <property type="match status" value="1"/>
</dbReference>
<dbReference type="EMBL" id="CP000885">
    <property type="protein sequence ID" value="ABX40883.1"/>
    <property type="molecule type" value="Genomic_DNA"/>
</dbReference>
<keyword evidence="4 10" id="KW-0597">Phosphoprotein</keyword>
<dbReference type="InterPro" id="IPR051552">
    <property type="entry name" value="HptR"/>
</dbReference>
<dbReference type="Pfam" id="PF00072">
    <property type="entry name" value="Response_reg"/>
    <property type="match status" value="1"/>
</dbReference>
<dbReference type="InterPro" id="IPR020449">
    <property type="entry name" value="Tscrpt_reg_AraC-type_HTH"/>
</dbReference>
<dbReference type="Proteomes" id="UP000000370">
    <property type="component" value="Chromosome"/>
</dbReference>